<sequence length="93" mass="11019">MDQDSQFTYYLFLTDVLFLVCKAKNMDPIEKNMINKIKNGTLFAETNVLLKNEREPRKENILANKRSLDFSNFNHLQCFHYVHQNGPIYGQFI</sequence>
<gene>
    <name evidence="1" type="ORF">SD71_10210</name>
</gene>
<dbReference type="Proteomes" id="UP000054526">
    <property type="component" value="Unassembled WGS sequence"/>
</dbReference>
<protein>
    <submittedName>
        <fullName evidence="1">Uncharacterized protein</fullName>
    </submittedName>
</protein>
<reference evidence="1 2" key="1">
    <citation type="submission" date="2014-12" db="EMBL/GenBank/DDBJ databases">
        <title>Draft genome sequence of Cohnella kolymensis strain B-2846.</title>
        <authorList>
            <person name="Karlyshev A.V."/>
            <person name="Kudryashova E.B."/>
        </authorList>
    </citation>
    <scope>NUCLEOTIDE SEQUENCE [LARGE SCALE GENOMIC DNA]</scope>
    <source>
        <strain evidence="1 2">VKM B-2846</strain>
    </source>
</reference>
<keyword evidence="2" id="KW-1185">Reference proteome</keyword>
<dbReference type="EMBL" id="JXAL01000016">
    <property type="protein sequence ID" value="KIL35780.1"/>
    <property type="molecule type" value="Genomic_DNA"/>
</dbReference>
<evidence type="ECO:0000313" key="1">
    <source>
        <dbReference type="EMBL" id="KIL35780.1"/>
    </source>
</evidence>
<comment type="caution">
    <text evidence="1">The sequence shown here is derived from an EMBL/GenBank/DDBJ whole genome shotgun (WGS) entry which is preliminary data.</text>
</comment>
<organism evidence="1 2">
    <name type="scientific">Cohnella kolymensis</name>
    <dbReference type="NCBI Taxonomy" id="1590652"/>
    <lineage>
        <taxon>Bacteria</taxon>
        <taxon>Bacillati</taxon>
        <taxon>Bacillota</taxon>
        <taxon>Bacilli</taxon>
        <taxon>Bacillales</taxon>
        <taxon>Paenibacillaceae</taxon>
        <taxon>Cohnella</taxon>
    </lineage>
</organism>
<evidence type="ECO:0000313" key="2">
    <source>
        <dbReference type="Proteomes" id="UP000054526"/>
    </source>
</evidence>
<accession>A0ABR5A456</accession>
<name>A0ABR5A456_9BACL</name>
<proteinExistence type="predicted"/>